<dbReference type="PANTHER" id="PTHR48010">
    <property type="entry name" value="OS05G0588300 PROTEIN"/>
    <property type="match status" value="1"/>
</dbReference>
<keyword evidence="1" id="KW-0472">Membrane</keyword>
<keyword evidence="1" id="KW-1133">Transmembrane helix</keyword>
<protein>
    <submittedName>
        <fullName evidence="2">Uncharacterized protein</fullName>
    </submittedName>
</protein>
<dbReference type="SUPFAM" id="SSF52058">
    <property type="entry name" value="L domain-like"/>
    <property type="match status" value="1"/>
</dbReference>
<comment type="caution">
    <text evidence="2">The sequence shown here is derived from an EMBL/GenBank/DDBJ whole genome shotgun (WGS) entry which is preliminary data.</text>
</comment>
<evidence type="ECO:0000313" key="3">
    <source>
        <dbReference type="Proteomes" id="UP000823775"/>
    </source>
</evidence>
<sequence length="220" mass="24002">MGLIAEFPRGIQNCSSLNSLDLSSNRQHGTIPSNISKFIGFVVNLDLSSNQFSGEIPADIANCSFLNNIKLDNNKLEGTIPPEIGLLGRIKTFNVANNMLTVQVPIFLNATVPAESFANNPGLCGRPLELCVTENVGNGVKKTNRTLFISGFMTGWSLFTILGLYLCFFGLPGVKKMLLLIKKSTNAMKIDGNEWPDKGIEVNNDPKVNILLAFNHHSSF</sequence>
<dbReference type="Proteomes" id="UP000823775">
    <property type="component" value="Unassembled WGS sequence"/>
</dbReference>
<feature type="transmembrane region" description="Helical" evidence="1">
    <location>
        <begin position="147"/>
        <end position="174"/>
    </location>
</feature>
<accession>A0ABS8T9A8</accession>
<proteinExistence type="predicted"/>
<name>A0ABS8T9A8_DATST</name>
<dbReference type="Pfam" id="PF00560">
    <property type="entry name" value="LRR_1"/>
    <property type="match status" value="3"/>
</dbReference>
<reference evidence="2 3" key="1">
    <citation type="journal article" date="2021" name="BMC Genomics">
        <title>Datura genome reveals duplications of psychoactive alkaloid biosynthetic genes and high mutation rate following tissue culture.</title>
        <authorList>
            <person name="Rajewski A."/>
            <person name="Carter-House D."/>
            <person name="Stajich J."/>
            <person name="Litt A."/>
        </authorList>
    </citation>
    <scope>NUCLEOTIDE SEQUENCE [LARGE SCALE GENOMIC DNA]</scope>
    <source>
        <strain evidence="2">AR-01</strain>
    </source>
</reference>
<dbReference type="InterPro" id="IPR032675">
    <property type="entry name" value="LRR_dom_sf"/>
</dbReference>
<evidence type="ECO:0000313" key="2">
    <source>
        <dbReference type="EMBL" id="MCD7467996.1"/>
    </source>
</evidence>
<dbReference type="PANTHER" id="PTHR48010:SF55">
    <property type="entry name" value="OS01G0607900 PROTEIN"/>
    <property type="match status" value="1"/>
</dbReference>
<dbReference type="EMBL" id="JACEIK010001291">
    <property type="protein sequence ID" value="MCD7467996.1"/>
    <property type="molecule type" value="Genomic_DNA"/>
</dbReference>
<keyword evidence="3" id="KW-1185">Reference proteome</keyword>
<gene>
    <name evidence="2" type="ORF">HAX54_005761</name>
</gene>
<keyword evidence="1" id="KW-0812">Transmembrane</keyword>
<organism evidence="2 3">
    <name type="scientific">Datura stramonium</name>
    <name type="common">Jimsonweed</name>
    <name type="synonym">Common thornapple</name>
    <dbReference type="NCBI Taxonomy" id="4076"/>
    <lineage>
        <taxon>Eukaryota</taxon>
        <taxon>Viridiplantae</taxon>
        <taxon>Streptophyta</taxon>
        <taxon>Embryophyta</taxon>
        <taxon>Tracheophyta</taxon>
        <taxon>Spermatophyta</taxon>
        <taxon>Magnoliopsida</taxon>
        <taxon>eudicotyledons</taxon>
        <taxon>Gunneridae</taxon>
        <taxon>Pentapetalae</taxon>
        <taxon>asterids</taxon>
        <taxon>lamiids</taxon>
        <taxon>Solanales</taxon>
        <taxon>Solanaceae</taxon>
        <taxon>Solanoideae</taxon>
        <taxon>Datureae</taxon>
        <taxon>Datura</taxon>
    </lineage>
</organism>
<dbReference type="InterPro" id="IPR050994">
    <property type="entry name" value="At_inactive_RLKs"/>
</dbReference>
<evidence type="ECO:0000256" key="1">
    <source>
        <dbReference type="SAM" id="Phobius"/>
    </source>
</evidence>
<dbReference type="Gene3D" id="3.80.10.10">
    <property type="entry name" value="Ribonuclease Inhibitor"/>
    <property type="match status" value="1"/>
</dbReference>
<dbReference type="InterPro" id="IPR001611">
    <property type="entry name" value="Leu-rich_rpt"/>
</dbReference>